<organism evidence="1">
    <name type="scientific">Aeromonas hydrophila</name>
    <dbReference type="NCBI Taxonomy" id="644"/>
    <lineage>
        <taxon>Bacteria</taxon>
        <taxon>Pseudomonadati</taxon>
        <taxon>Pseudomonadota</taxon>
        <taxon>Gammaproteobacteria</taxon>
        <taxon>Aeromonadales</taxon>
        <taxon>Aeromonadaceae</taxon>
        <taxon>Aeromonas</taxon>
    </lineage>
</organism>
<accession>A0A857JU05</accession>
<proteinExistence type="predicted"/>
<dbReference type="EMBL" id="MK962690">
    <property type="protein sequence ID" value="QHJ90264.1"/>
    <property type="molecule type" value="Genomic_DNA"/>
</dbReference>
<dbReference type="AlphaFoldDB" id="A0A857JU05"/>
<keyword evidence="1" id="KW-0614">Plasmid</keyword>
<reference evidence="1" key="1">
    <citation type="submission" date="2019-05" db="EMBL/GenBank/DDBJ databases">
        <authorList>
            <person name="Perez Valdespino A."/>
            <person name="Curiel Quesada E."/>
            <person name="Perez Garcia D."/>
        </authorList>
    </citation>
    <scope>NUCLEOTIDE SEQUENCE</scope>
    <source>
        <strain evidence="1">RO13</strain>
        <plasmid evidence="1">pAerX</plasmid>
    </source>
</reference>
<geneLocation type="plasmid" evidence="1">
    <name>pAerX</name>
</geneLocation>
<evidence type="ECO:0000313" key="1">
    <source>
        <dbReference type="EMBL" id="QHJ90264.1"/>
    </source>
</evidence>
<sequence>MNSCDIVLKLIDKLLKACNFMALILLRKLHVGSGMLLFKHRMTWPVEYLEFDGIPNIPKEQGVIPGSPLCSAKLATDPLDLCAHNAFYVQLPISHGKTATPSGSGLLYRVLGRFDTQDRAFTA</sequence>
<protein>
    <submittedName>
        <fullName evidence="1">Uncharacterized protein</fullName>
    </submittedName>
</protein>
<name>A0A857JU05_AERHY</name>